<accession>A0A0N7FUA0</accession>
<keyword evidence="2" id="KW-1185">Reference proteome</keyword>
<dbReference type="PATRIC" id="fig|1136941.3.peg.749"/>
<dbReference type="Proteomes" id="UP000063789">
    <property type="component" value="Chromosome"/>
</dbReference>
<dbReference type="AlphaFoldDB" id="A0A0N7FUA0"/>
<proteinExistence type="predicted"/>
<evidence type="ECO:0000313" key="1">
    <source>
        <dbReference type="EMBL" id="ALG83775.1"/>
    </source>
</evidence>
<dbReference type="RefSeq" id="WP_062391734.1">
    <property type="nucleotide sequence ID" value="NZ_CP011853.1"/>
</dbReference>
<dbReference type="KEGG" id="goq:ACH46_03690"/>
<name>A0A0N7FUA0_9ACTN</name>
<reference evidence="2" key="1">
    <citation type="submission" date="2015-06" db="EMBL/GenBank/DDBJ databases">
        <title>Complete genome sequence and metabolic analysis of phthalate degradation pathway in Gordonia sp. QH-11.</title>
        <authorList>
            <person name="Jin D."/>
            <person name="Kong X."/>
            <person name="Bai Z."/>
        </authorList>
    </citation>
    <scope>NUCLEOTIDE SEQUENCE [LARGE SCALE GENOMIC DNA]</scope>
    <source>
        <strain evidence="2">QH-11</strain>
    </source>
</reference>
<dbReference type="OrthoDB" id="22876at2053"/>
<sequence length="94" mass="10560">MGMSHSVPVRSTQGPPWRYDVKRWKDGATDAVIDQWRDCVLRLTEERGFIPPTPAPGPHPSNRDITVHDHRGFTVSLRVTTTPDGSDVRVELEA</sequence>
<gene>
    <name evidence="1" type="ORF">ACH46_03690</name>
</gene>
<organism evidence="1 2">
    <name type="scientific">Gordonia phthalatica</name>
    <dbReference type="NCBI Taxonomy" id="1136941"/>
    <lineage>
        <taxon>Bacteria</taxon>
        <taxon>Bacillati</taxon>
        <taxon>Actinomycetota</taxon>
        <taxon>Actinomycetes</taxon>
        <taxon>Mycobacteriales</taxon>
        <taxon>Gordoniaceae</taxon>
        <taxon>Gordonia</taxon>
    </lineage>
</organism>
<evidence type="ECO:0000313" key="2">
    <source>
        <dbReference type="Proteomes" id="UP000063789"/>
    </source>
</evidence>
<protein>
    <submittedName>
        <fullName evidence="1">Uncharacterized protein</fullName>
    </submittedName>
</protein>
<reference evidence="1 2" key="2">
    <citation type="journal article" date="2017" name="Int. J. Syst. Evol. Microbiol.">
        <title>Gordonia phthalatica sp. nov., a di-n-butyl phthalate-degrading bacterium isolated from activated sludge.</title>
        <authorList>
            <person name="Jin D."/>
            <person name="Kong X."/>
            <person name="Jia M."/>
            <person name="Yu X."/>
            <person name="Wang X."/>
            <person name="Zhuang X."/>
            <person name="Deng Y."/>
            <person name="Bai Z."/>
        </authorList>
    </citation>
    <scope>NUCLEOTIDE SEQUENCE [LARGE SCALE GENOMIC DNA]</scope>
    <source>
        <strain evidence="1 2">QH-11</strain>
    </source>
</reference>
<dbReference type="EMBL" id="CP011853">
    <property type="protein sequence ID" value="ALG83775.1"/>
    <property type="molecule type" value="Genomic_DNA"/>
</dbReference>